<evidence type="ECO:0000256" key="1">
    <source>
        <dbReference type="SAM" id="MobiDB-lite"/>
    </source>
</evidence>
<dbReference type="KEGG" id="dpx:DAPPUDRAFT_232249"/>
<organism evidence="2 3">
    <name type="scientific">Daphnia pulex</name>
    <name type="common">Water flea</name>
    <dbReference type="NCBI Taxonomy" id="6669"/>
    <lineage>
        <taxon>Eukaryota</taxon>
        <taxon>Metazoa</taxon>
        <taxon>Ecdysozoa</taxon>
        <taxon>Arthropoda</taxon>
        <taxon>Crustacea</taxon>
        <taxon>Branchiopoda</taxon>
        <taxon>Diplostraca</taxon>
        <taxon>Cladocera</taxon>
        <taxon>Anomopoda</taxon>
        <taxon>Daphniidae</taxon>
        <taxon>Daphnia</taxon>
    </lineage>
</organism>
<feature type="region of interest" description="Disordered" evidence="1">
    <location>
        <begin position="1"/>
        <end position="73"/>
    </location>
</feature>
<sequence length="73" mass="8334">MATENVLKEDQNRDKQEEQNHMLNETFDLGRKRSQPSSKENSRNGDDVENDLSATQPLKKSRIGLRVSFNNGS</sequence>
<dbReference type="InParanoid" id="E9FS79"/>
<evidence type="ECO:0000313" key="2">
    <source>
        <dbReference type="EMBL" id="EFX89986.1"/>
    </source>
</evidence>
<dbReference type="Proteomes" id="UP000000305">
    <property type="component" value="Unassembled WGS sequence"/>
</dbReference>
<accession>E9FS79</accession>
<evidence type="ECO:0000313" key="3">
    <source>
        <dbReference type="Proteomes" id="UP000000305"/>
    </source>
</evidence>
<proteinExistence type="predicted"/>
<dbReference type="AlphaFoldDB" id="E9FS79"/>
<keyword evidence="3" id="KW-1185">Reference proteome</keyword>
<dbReference type="EMBL" id="GL732523">
    <property type="protein sequence ID" value="EFX89986.1"/>
    <property type="molecule type" value="Genomic_DNA"/>
</dbReference>
<reference evidence="2 3" key="1">
    <citation type="journal article" date="2011" name="Science">
        <title>The ecoresponsive genome of Daphnia pulex.</title>
        <authorList>
            <person name="Colbourne J.K."/>
            <person name="Pfrender M.E."/>
            <person name="Gilbert D."/>
            <person name="Thomas W.K."/>
            <person name="Tucker A."/>
            <person name="Oakley T.H."/>
            <person name="Tokishita S."/>
            <person name="Aerts A."/>
            <person name="Arnold G.J."/>
            <person name="Basu M.K."/>
            <person name="Bauer D.J."/>
            <person name="Caceres C.E."/>
            <person name="Carmel L."/>
            <person name="Casola C."/>
            <person name="Choi J.H."/>
            <person name="Detter J.C."/>
            <person name="Dong Q."/>
            <person name="Dusheyko S."/>
            <person name="Eads B.D."/>
            <person name="Frohlich T."/>
            <person name="Geiler-Samerotte K.A."/>
            <person name="Gerlach D."/>
            <person name="Hatcher P."/>
            <person name="Jogdeo S."/>
            <person name="Krijgsveld J."/>
            <person name="Kriventseva E.V."/>
            <person name="Kultz D."/>
            <person name="Laforsch C."/>
            <person name="Lindquist E."/>
            <person name="Lopez J."/>
            <person name="Manak J.R."/>
            <person name="Muller J."/>
            <person name="Pangilinan J."/>
            <person name="Patwardhan R.P."/>
            <person name="Pitluck S."/>
            <person name="Pritham E.J."/>
            <person name="Rechtsteiner A."/>
            <person name="Rho M."/>
            <person name="Rogozin I.B."/>
            <person name="Sakarya O."/>
            <person name="Salamov A."/>
            <person name="Schaack S."/>
            <person name="Shapiro H."/>
            <person name="Shiga Y."/>
            <person name="Skalitzky C."/>
            <person name="Smith Z."/>
            <person name="Souvorov A."/>
            <person name="Sung W."/>
            <person name="Tang Z."/>
            <person name="Tsuchiya D."/>
            <person name="Tu H."/>
            <person name="Vos H."/>
            <person name="Wang M."/>
            <person name="Wolf Y.I."/>
            <person name="Yamagata H."/>
            <person name="Yamada T."/>
            <person name="Ye Y."/>
            <person name="Shaw J.R."/>
            <person name="Andrews J."/>
            <person name="Crease T.J."/>
            <person name="Tang H."/>
            <person name="Lucas S.M."/>
            <person name="Robertson H.M."/>
            <person name="Bork P."/>
            <person name="Koonin E.V."/>
            <person name="Zdobnov E.M."/>
            <person name="Grigoriev I.V."/>
            <person name="Lynch M."/>
            <person name="Boore J.L."/>
        </authorList>
    </citation>
    <scope>NUCLEOTIDE SEQUENCE [LARGE SCALE GENOMIC DNA]</scope>
</reference>
<feature type="compositionally biased region" description="Basic and acidic residues" evidence="1">
    <location>
        <begin position="1"/>
        <end position="20"/>
    </location>
</feature>
<protein>
    <submittedName>
        <fullName evidence="2">Uncharacterized protein</fullName>
    </submittedName>
</protein>
<name>E9FS79_DAPPU</name>
<gene>
    <name evidence="2" type="ORF">DAPPUDRAFT_232249</name>
</gene>
<dbReference type="HOGENOM" id="CLU_2707282_0_0_1"/>